<keyword evidence="1" id="KW-0812">Transmembrane</keyword>
<evidence type="ECO:0000256" key="1">
    <source>
        <dbReference type="SAM" id="Phobius"/>
    </source>
</evidence>
<dbReference type="Proteomes" id="UP000094444">
    <property type="component" value="Unassembled WGS sequence"/>
</dbReference>
<proteinExistence type="predicted"/>
<dbReference type="STRING" id="158607.A0A2P5HJM8"/>
<protein>
    <recommendedName>
        <fullName evidence="2">DUF6594 domain-containing protein</fullName>
    </recommendedName>
</protein>
<feature type="domain" description="DUF6594" evidence="2">
    <location>
        <begin position="72"/>
        <end position="272"/>
    </location>
</feature>
<dbReference type="InParanoid" id="A0A2P5HJM8"/>
<organism evidence="3 4">
    <name type="scientific">Diaporthe helianthi</name>
    <dbReference type="NCBI Taxonomy" id="158607"/>
    <lineage>
        <taxon>Eukaryota</taxon>
        <taxon>Fungi</taxon>
        <taxon>Dikarya</taxon>
        <taxon>Ascomycota</taxon>
        <taxon>Pezizomycotina</taxon>
        <taxon>Sordariomycetes</taxon>
        <taxon>Sordariomycetidae</taxon>
        <taxon>Diaporthales</taxon>
        <taxon>Diaporthaceae</taxon>
        <taxon>Diaporthe</taxon>
    </lineage>
</organism>
<feature type="transmembrane region" description="Helical" evidence="1">
    <location>
        <begin position="203"/>
        <end position="224"/>
    </location>
</feature>
<dbReference type="InterPro" id="IPR046529">
    <property type="entry name" value="DUF6594"/>
</dbReference>
<keyword evidence="1" id="KW-0472">Membrane</keyword>
<feature type="transmembrane region" description="Helical" evidence="1">
    <location>
        <begin position="230"/>
        <end position="248"/>
    </location>
</feature>
<dbReference type="OrthoDB" id="3546297at2759"/>
<gene>
    <name evidence="3" type="ORF">DHEL01_v211147</name>
</gene>
<sequence>MVWPAERNPPPRLNATPQMDPNRFKYGKHALGERDFEERLRVLCDTHLFPKKFLDSNDDEPESYDIELAILQRMVIHDLQDQIVVLTHKIHNSTKADRGMVENAEILLKRYTEAIRNYDFMNEQNSLAKSMDNLDPFLITTKTRAGFLLLRDHDMIPVPTDPPSWLRRVEKNIHKNHEWNKTRCILPGGSRSQKQQLMERKGLVARLTMGIAGGTAMIVPMVVMVLHKDLLTTLLVTSFSTLTFAGTLAMTGEGLTGETVLAAVAAYAAVLVVFVGASST</sequence>
<name>A0A2P5HJM8_DIAHE</name>
<dbReference type="EMBL" id="MAVT02001630">
    <property type="protein sequence ID" value="POS70454.1"/>
    <property type="molecule type" value="Genomic_DNA"/>
</dbReference>
<dbReference type="AlphaFoldDB" id="A0A2P5HJM8"/>
<evidence type="ECO:0000259" key="2">
    <source>
        <dbReference type="Pfam" id="PF20237"/>
    </source>
</evidence>
<keyword evidence="1" id="KW-1133">Transmembrane helix</keyword>
<dbReference type="Pfam" id="PF20237">
    <property type="entry name" value="DUF6594"/>
    <property type="match status" value="1"/>
</dbReference>
<accession>A0A2P5HJM8</accession>
<evidence type="ECO:0000313" key="4">
    <source>
        <dbReference type="Proteomes" id="UP000094444"/>
    </source>
</evidence>
<evidence type="ECO:0000313" key="3">
    <source>
        <dbReference type="EMBL" id="POS70454.1"/>
    </source>
</evidence>
<reference evidence="3" key="1">
    <citation type="submission" date="2017-09" db="EMBL/GenBank/DDBJ databases">
        <title>Polyketide synthases of a Diaporthe helianthi virulent isolate.</title>
        <authorList>
            <person name="Baroncelli R."/>
        </authorList>
    </citation>
    <scope>NUCLEOTIDE SEQUENCE [LARGE SCALE GENOMIC DNA]</scope>
    <source>
        <strain evidence="3">7/96</strain>
    </source>
</reference>
<feature type="transmembrane region" description="Helical" evidence="1">
    <location>
        <begin position="260"/>
        <end position="277"/>
    </location>
</feature>
<comment type="caution">
    <text evidence="3">The sequence shown here is derived from an EMBL/GenBank/DDBJ whole genome shotgun (WGS) entry which is preliminary data.</text>
</comment>
<keyword evidence="4" id="KW-1185">Reference proteome</keyword>